<dbReference type="PANTHER" id="PTHR43827:SF8">
    <property type="entry name" value="ALDO_KETO REDUCTASE FAMILY PROTEIN"/>
    <property type="match status" value="1"/>
</dbReference>
<accession>A0A1Z5JZE6</accession>
<proteinExistence type="predicted"/>
<keyword evidence="1" id="KW-0732">Signal</keyword>
<dbReference type="InterPro" id="IPR023210">
    <property type="entry name" value="NADP_OxRdtase_dom"/>
</dbReference>
<dbReference type="PRINTS" id="PR00069">
    <property type="entry name" value="ALDKETRDTASE"/>
</dbReference>
<dbReference type="InParanoid" id="A0A1Z5JZE6"/>
<dbReference type="EMBL" id="BDSP01000136">
    <property type="protein sequence ID" value="GAX19226.1"/>
    <property type="molecule type" value="Genomic_DNA"/>
</dbReference>
<comment type="caution">
    <text evidence="3">The sequence shown here is derived from an EMBL/GenBank/DDBJ whole genome shotgun (WGS) entry which is preliminary data.</text>
</comment>
<dbReference type="AlphaFoldDB" id="A0A1Z5JZE6"/>
<feature type="signal peptide" evidence="1">
    <location>
        <begin position="1"/>
        <end position="25"/>
    </location>
</feature>
<reference evidence="3 4" key="1">
    <citation type="journal article" date="2015" name="Plant Cell">
        <title>Oil accumulation by the oleaginous diatom Fistulifera solaris as revealed by the genome and transcriptome.</title>
        <authorList>
            <person name="Tanaka T."/>
            <person name="Maeda Y."/>
            <person name="Veluchamy A."/>
            <person name="Tanaka M."/>
            <person name="Abida H."/>
            <person name="Marechal E."/>
            <person name="Bowler C."/>
            <person name="Muto M."/>
            <person name="Sunaga Y."/>
            <person name="Tanaka M."/>
            <person name="Yoshino T."/>
            <person name="Taniguchi T."/>
            <person name="Fukuda Y."/>
            <person name="Nemoto M."/>
            <person name="Matsumoto M."/>
            <person name="Wong P.S."/>
            <person name="Aburatani S."/>
            <person name="Fujibuchi W."/>
        </authorList>
    </citation>
    <scope>NUCLEOTIDE SEQUENCE [LARGE SCALE GENOMIC DNA]</scope>
    <source>
        <strain evidence="3 4">JPCC DA0580</strain>
    </source>
</reference>
<evidence type="ECO:0000313" key="4">
    <source>
        <dbReference type="Proteomes" id="UP000198406"/>
    </source>
</evidence>
<feature type="chain" id="PRO_5012690095" description="NADP-dependent oxidoreductase domain-containing protein" evidence="1">
    <location>
        <begin position="26"/>
        <end position="474"/>
    </location>
</feature>
<gene>
    <name evidence="3" type="ORF">FisN_4Lh189</name>
</gene>
<dbReference type="InterPro" id="IPR036812">
    <property type="entry name" value="NAD(P)_OxRdtase_dom_sf"/>
</dbReference>
<dbReference type="CDD" id="cd19071">
    <property type="entry name" value="AKR_AKR1-5-like"/>
    <property type="match status" value="1"/>
</dbReference>
<protein>
    <recommendedName>
        <fullName evidence="2">NADP-dependent oxidoreductase domain-containing protein</fullName>
    </recommendedName>
</protein>
<name>A0A1Z5JZE6_FISSO</name>
<dbReference type="Pfam" id="PF00248">
    <property type="entry name" value="Aldo_ket_red"/>
    <property type="match status" value="1"/>
</dbReference>
<dbReference type="InterPro" id="IPR018170">
    <property type="entry name" value="Aldo/ket_reductase_CS"/>
</dbReference>
<evidence type="ECO:0000256" key="1">
    <source>
        <dbReference type="SAM" id="SignalP"/>
    </source>
</evidence>
<evidence type="ECO:0000259" key="2">
    <source>
        <dbReference type="Pfam" id="PF00248"/>
    </source>
</evidence>
<feature type="domain" description="NADP-dependent oxidoreductase" evidence="2">
    <location>
        <begin position="90"/>
        <end position="383"/>
    </location>
</feature>
<keyword evidence="4" id="KW-1185">Reference proteome</keyword>
<dbReference type="OrthoDB" id="416253at2759"/>
<dbReference type="GO" id="GO:0016491">
    <property type="term" value="F:oxidoreductase activity"/>
    <property type="evidence" value="ECO:0007669"/>
    <property type="project" value="InterPro"/>
</dbReference>
<dbReference type="PROSITE" id="PS00063">
    <property type="entry name" value="ALDOKETO_REDUCTASE_3"/>
    <property type="match status" value="1"/>
</dbReference>
<organism evidence="3 4">
    <name type="scientific">Fistulifera solaris</name>
    <name type="common">Oleaginous diatom</name>
    <dbReference type="NCBI Taxonomy" id="1519565"/>
    <lineage>
        <taxon>Eukaryota</taxon>
        <taxon>Sar</taxon>
        <taxon>Stramenopiles</taxon>
        <taxon>Ochrophyta</taxon>
        <taxon>Bacillariophyta</taxon>
        <taxon>Bacillariophyceae</taxon>
        <taxon>Bacillariophycidae</taxon>
        <taxon>Naviculales</taxon>
        <taxon>Naviculaceae</taxon>
        <taxon>Fistulifera</taxon>
    </lineage>
</organism>
<dbReference type="Gene3D" id="3.20.20.100">
    <property type="entry name" value="NADP-dependent oxidoreductase domain"/>
    <property type="match status" value="1"/>
</dbReference>
<dbReference type="Proteomes" id="UP000198406">
    <property type="component" value="Unassembled WGS sequence"/>
</dbReference>
<sequence>MLRSSWVNLLLSFSFLLHNAPLVEANFFSRILSFGNDEEKPPQPSGARQASGAMGKVGSIIAFDKGVLMAHLANNNRIPLIGVGVGNAPRHHVSALVAEAVQDDKRVRLIDTSHASGNEELVAEGIIAGAERLGQDEKLEVHVVTKVWYTYLGYERTKISVEESLKSFEVAIHHPKVNLRIHVLLHWPKCFDNIEWMNCAGEEEAMDPMVKAAGPDPTKDPENAWKESWKYLEELYLSDKYPVESIGVSNFHLHDVEKMDRFARIHPHVLQVNLWNLLYDPMLVDYCHKHRIHLQVYNAMHGTVVNARRAPHALHHLQKVSNDLTTSAGLPVTPAQTILAWLVQHGVSVIPRTSKLTRLEENSGVVLSAIPALNDEQVEIVANAVEAYLSGEDMEKDIHVSVTFHAISHDIMLYWLGSDGSETRIDHIWKGETFDEVTYPNHRFRTYNAYNKDEYVDHVIDVNFGEHKNIHVEL</sequence>
<dbReference type="InterPro" id="IPR020471">
    <property type="entry name" value="AKR"/>
</dbReference>
<dbReference type="SUPFAM" id="SSF51430">
    <property type="entry name" value="NAD(P)-linked oxidoreductase"/>
    <property type="match status" value="1"/>
</dbReference>
<dbReference type="PANTHER" id="PTHR43827">
    <property type="entry name" value="2,5-DIKETO-D-GLUCONIC ACID REDUCTASE"/>
    <property type="match status" value="1"/>
</dbReference>
<evidence type="ECO:0000313" key="3">
    <source>
        <dbReference type="EMBL" id="GAX19226.1"/>
    </source>
</evidence>